<evidence type="ECO:0000256" key="2">
    <source>
        <dbReference type="ARBA" id="ARBA00022448"/>
    </source>
</evidence>
<dbReference type="SUPFAM" id="SSF53807">
    <property type="entry name" value="Helical backbone' metal receptor"/>
    <property type="match status" value="1"/>
</dbReference>
<feature type="region of interest" description="Disordered" evidence="4">
    <location>
        <begin position="113"/>
        <end position="164"/>
    </location>
</feature>
<keyword evidence="2" id="KW-0813">Transport</keyword>
<protein>
    <submittedName>
        <fullName evidence="6">Zinc ABC transporter substrate-binding protein</fullName>
    </submittedName>
</protein>
<feature type="chain" id="PRO_5047441809" evidence="5">
    <location>
        <begin position="22"/>
        <end position="337"/>
    </location>
</feature>
<evidence type="ECO:0000313" key="7">
    <source>
        <dbReference type="Proteomes" id="UP001500266"/>
    </source>
</evidence>
<organism evidence="6 7">
    <name type="scientific">Actinomadura keratinilytica</name>
    <dbReference type="NCBI Taxonomy" id="547461"/>
    <lineage>
        <taxon>Bacteria</taxon>
        <taxon>Bacillati</taxon>
        <taxon>Actinomycetota</taxon>
        <taxon>Actinomycetes</taxon>
        <taxon>Streptosporangiales</taxon>
        <taxon>Thermomonosporaceae</taxon>
        <taxon>Actinomadura</taxon>
    </lineage>
</organism>
<dbReference type="InterPro" id="IPR050492">
    <property type="entry name" value="Bact_metal-bind_prot9"/>
</dbReference>
<gene>
    <name evidence="6" type="ORF">GCM10022416_44010</name>
</gene>
<comment type="similarity">
    <text evidence="1">Belongs to the bacterial solute-binding protein 9 family.</text>
</comment>
<dbReference type="EMBL" id="BAABDO010000076">
    <property type="protein sequence ID" value="GAA4149048.1"/>
    <property type="molecule type" value="Genomic_DNA"/>
</dbReference>
<evidence type="ECO:0000313" key="6">
    <source>
        <dbReference type="EMBL" id="GAA4149048.1"/>
    </source>
</evidence>
<dbReference type="Gene3D" id="3.40.50.1980">
    <property type="entry name" value="Nitrogenase molybdenum iron protein domain"/>
    <property type="match status" value="2"/>
</dbReference>
<dbReference type="Proteomes" id="UP001500266">
    <property type="component" value="Unassembled WGS sequence"/>
</dbReference>
<name>A0ABP7Z7E6_9ACTN</name>
<feature type="signal peptide" evidence="5">
    <location>
        <begin position="1"/>
        <end position="21"/>
    </location>
</feature>
<comment type="caution">
    <text evidence="6">The sequence shown here is derived from an EMBL/GenBank/DDBJ whole genome shotgun (WGS) entry which is preliminary data.</text>
</comment>
<dbReference type="Pfam" id="PF01297">
    <property type="entry name" value="ZnuA"/>
    <property type="match status" value="1"/>
</dbReference>
<dbReference type="PANTHER" id="PTHR42953">
    <property type="entry name" value="HIGH-AFFINITY ZINC UPTAKE SYSTEM PROTEIN ZNUA-RELATED"/>
    <property type="match status" value="1"/>
</dbReference>
<evidence type="ECO:0000256" key="5">
    <source>
        <dbReference type="SAM" id="SignalP"/>
    </source>
</evidence>
<dbReference type="PANTHER" id="PTHR42953:SF3">
    <property type="entry name" value="HIGH-AFFINITY ZINC UPTAKE SYSTEM PROTEIN ZNUA"/>
    <property type="match status" value="1"/>
</dbReference>
<keyword evidence="7" id="KW-1185">Reference proteome</keyword>
<dbReference type="InterPro" id="IPR006127">
    <property type="entry name" value="ZnuA-like"/>
</dbReference>
<sequence length="337" mass="35122">MFASRTRIRALRRAVPLTAVAAAGLLGLTACGGSGAAAGGKGGTEVVASFYPMAWLAQKVGGPDASVATLTKPGAEPHDLELTPRQVADIGEADFALYVKGVQPAVDKAVEQHAKDKSLDAASVVKTLPAPSGGDEHEHGHEGGHEEGHEEGHAEDEHGHEEAEVSYDPHVWLDPSRMATIATALGERLAAADSAHAAGYTSRAQSLAAELGRLDQQLRDGLKSCKRTTIVTAHAAFGYLADRYGLKQVSIAGVDPSNEPSPARLGELSREIKAAGATTVFTETLVSPKVAETLAREAGVRTAVLDPVEGVKEGSGDDYLTVMRRNLGTLRSALECS</sequence>
<evidence type="ECO:0000256" key="4">
    <source>
        <dbReference type="SAM" id="MobiDB-lite"/>
    </source>
</evidence>
<keyword evidence="3 5" id="KW-0732">Signal</keyword>
<dbReference type="RefSeq" id="WP_345023398.1">
    <property type="nucleotide sequence ID" value="NZ_BAABDO010000076.1"/>
</dbReference>
<evidence type="ECO:0000256" key="3">
    <source>
        <dbReference type="ARBA" id="ARBA00022729"/>
    </source>
</evidence>
<evidence type="ECO:0000256" key="1">
    <source>
        <dbReference type="ARBA" id="ARBA00011028"/>
    </source>
</evidence>
<accession>A0ABP7Z7E6</accession>
<reference evidence="7" key="1">
    <citation type="journal article" date="2019" name="Int. J. Syst. Evol. Microbiol.">
        <title>The Global Catalogue of Microorganisms (GCM) 10K type strain sequencing project: providing services to taxonomists for standard genome sequencing and annotation.</title>
        <authorList>
            <consortium name="The Broad Institute Genomics Platform"/>
            <consortium name="The Broad Institute Genome Sequencing Center for Infectious Disease"/>
            <person name="Wu L."/>
            <person name="Ma J."/>
        </authorList>
    </citation>
    <scope>NUCLEOTIDE SEQUENCE [LARGE SCALE GENOMIC DNA]</scope>
    <source>
        <strain evidence="7">JCM 17316</strain>
    </source>
</reference>
<proteinExistence type="inferred from homology"/>
<dbReference type="PROSITE" id="PS51257">
    <property type="entry name" value="PROKAR_LIPOPROTEIN"/>
    <property type="match status" value="1"/>
</dbReference>
<feature type="compositionally biased region" description="Basic and acidic residues" evidence="4">
    <location>
        <begin position="134"/>
        <end position="163"/>
    </location>
</feature>